<dbReference type="Pfam" id="PF00005">
    <property type="entry name" value="ABC_tran"/>
    <property type="match status" value="1"/>
</dbReference>
<dbReference type="InterPro" id="IPR050352">
    <property type="entry name" value="ABCG_transporters"/>
</dbReference>
<dbReference type="SUPFAM" id="SSF52540">
    <property type="entry name" value="P-loop containing nucleoside triphosphate hydrolases"/>
    <property type="match status" value="1"/>
</dbReference>
<dbReference type="OMA" id="YANPWWA"/>
<gene>
    <name evidence="12" type="primary">LOC113792245</name>
</gene>
<feature type="transmembrane region" description="Helical" evidence="9">
    <location>
        <begin position="427"/>
        <end position="449"/>
    </location>
</feature>
<name>A0A6P6Y0Z4_DERPT</name>
<feature type="transmembrane region" description="Helical" evidence="9">
    <location>
        <begin position="398"/>
        <end position="415"/>
    </location>
</feature>
<evidence type="ECO:0000313" key="11">
    <source>
        <dbReference type="Proteomes" id="UP000515146"/>
    </source>
</evidence>
<feature type="transmembrane region" description="Helical" evidence="9">
    <location>
        <begin position="634"/>
        <end position="656"/>
    </location>
</feature>
<dbReference type="KEGG" id="dpte:113792245"/>
<feature type="domain" description="ABC transporter" evidence="10">
    <location>
        <begin position="46"/>
        <end position="292"/>
    </location>
</feature>
<keyword evidence="8 9" id="KW-0472">Membrane</keyword>
<dbReference type="PANTHER" id="PTHR48041:SF139">
    <property type="entry name" value="PROTEIN SCARLET"/>
    <property type="match status" value="1"/>
</dbReference>
<dbReference type="FunCoup" id="A0A6P6Y0Z4">
    <property type="interactions" value="1"/>
</dbReference>
<evidence type="ECO:0000256" key="8">
    <source>
        <dbReference type="ARBA" id="ARBA00023136"/>
    </source>
</evidence>
<keyword evidence="5" id="KW-0547">Nucleotide-binding</keyword>
<evidence type="ECO:0000256" key="1">
    <source>
        <dbReference type="ARBA" id="ARBA00004141"/>
    </source>
</evidence>
<dbReference type="InterPro" id="IPR003593">
    <property type="entry name" value="AAA+_ATPase"/>
</dbReference>
<feature type="transmembrane region" description="Helical" evidence="9">
    <location>
        <begin position="536"/>
        <end position="555"/>
    </location>
</feature>
<evidence type="ECO:0000256" key="5">
    <source>
        <dbReference type="ARBA" id="ARBA00022741"/>
    </source>
</evidence>
<evidence type="ECO:0000259" key="10">
    <source>
        <dbReference type="PROSITE" id="PS50893"/>
    </source>
</evidence>
<dbReference type="InterPro" id="IPR013525">
    <property type="entry name" value="ABC2_TM"/>
</dbReference>
<dbReference type="Gene3D" id="3.40.50.300">
    <property type="entry name" value="P-loop containing nucleotide triphosphate hydrolases"/>
    <property type="match status" value="1"/>
</dbReference>
<dbReference type="InParanoid" id="A0A6P6Y0Z4"/>
<dbReference type="InterPro" id="IPR003439">
    <property type="entry name" value="ABC_transporter-like_ATP-bd"/>
</dbReference>
<dbReference type="CDD" id="cd03213">
    <property type="entry name" value="ABCG_EPDR"/>
    <property type="match status" value="1"/>
</dbReference>
<dbReference type="RefSeq" id="XP_027197959.1">
    <property type="nucleotide sequence ID" value="XM_027342158.1"/>
</dbReference>
<protein>
    <submittedName>
        <fullName evidence="12">Protein white-like</fullName>
    </submittedName>
</protein>
<dbReference type="SMART" id="SM00382">
    <property type="entry name" value="AAA"/>
    <property type="match status" value="1"/>
</dbReference>
<keyword evidence="6" id="KW-0067">ATP-binding</keyword>
<dbReference type="GO" id="GO:0005886">
    <property type="term" value="C:plasma membrane"/>
    <property type="evidence" value="ECO:0007669"/>
    <property type="project" value="TreeGrafter"/>
</dbReference>
<evidence type="ECO:0000256" key="4">
    <source>
        <dbReference type="ARBA" id="ARBA00022692"/>
    </source>
</evidence>
<dbReference type="GO" id="GO:0140359">
    <property type="term" value="F:ABC-type transporter activity"/>
    <property type="evidence" value="ECO:0007669"/>
    <property type="project" value="InterPro"/>
</dbReference>
<feature type="transmembrane region" description="Helical" evidence="9">
    <location>
        <begin position="478"/>
        <end position="496"/>
    </location>
</feature>
<dbReference type="AlphaFoldDB" id="A0A6P6Y0Z4"/>
<dbReference type="Proteomes" id="UP000515146">
    <property type="component" value="Unplaced"/>
</dbReference>
<dbReference type="PANTHER" id="PTHR48041">
    <property type="entry name" value="ABC TRANSPORTER G FAMILY MEMBER 28"/>
    <property type="match status" value="1"/>
</dbReference>
<dbReference type="PROSITE" id="PS50893">
    <property type="entry name" value="ABC_TRANSPORTER_2"/>
    <property type="match status" value="1"/>
</dbReference>
<proteinExistence type="inferred from homology"/>
<reference evidence="12" key="1">
    <citation type="submission" date="2025-08" db="UniProtKB">
        <authorList>
            <consortium name="RefSeq"/>
        </authorList>
    </citation>
    <scope>IDENTIFICATION</scope>
    <source>
        <strain evidence="12">Airmid</strain>
    </source>
</reference>
<evidence type="ECO:0000256" key="2">
    <source>
        <dbReference type="ARBA" id="ARBA00005814"/>
    </source>
</evidence>
<keyword evidence="3" id="KW-0813">Transport</keyword>
<dbReference type="Pfam" id="PF19055">
    <property type="entry name" value="ABC2_membrane_7"/>
    <property type="match status" value="1"/>
</dbReference>
<dbReference type="InterPro" id="IPR043926">
    <property type="entry name" value="ABCG_dom"/>
</dbReference>
<evidence type="ECO:0000256" key="7">
    <source>
        <dbReference type="ARBA" id="ARBA00022989"/>
    </source>
</evidence>
<evidence type="ECO:0000313" key="12">
    <source>
        <dbReference type="RefSeq" id="XP_027197959.1"/>
    </source>
</evidence>
<feature type="transmembrane region" description="Helical" evidence="9">
    <location>
        <begin position="502"/>
        <end position="524"/>
    </location>
</feature>
<dbReference type="Pfam" id="PF01061">
    <property type="entry name" value="ABC2_membrane"/>
    <property type="match status" value="1"/>
</dbReference>
<evidence type="ECO:0000256" key="6">
    <source>
        <dbReference type="ARBA" id="ARBA00022840"/>
    </source>
</evidence>
<keyword evidence="4 9" id="KW-0812">Transmembrane</keyword>
<dbReference type="GO" id="GO:0016887">
    <property type="term" value="F:ATP hydrolysis activity"/>
    <property type="evidence" value="ECO:0007669"/>
    <property type="project" value="InterPro"/>
</dbReference>
<evidence type="ECO:0000256" key="9">
    <source>
        <dbReference type="SAM" id="Phobius"/>
    </source>
</evidence>
<keyword evidence="11" id="KW-1185">Reference proteome</keyword>
<organism evidence="11 12">
    <name type="scientific">Dermatophagoides pteronyssinus</name>
    <name type="common">European house dust mite</name>
    <dbReference type="NCBI Taxonomy" id="6956"/>
    <lineage>
        <taxon>Eukaryota</taxon>
        <taxon>Metazoa</taxon>
        <taxon>Ecdysozoa</taxon>
        <taxon>Arthropoda</taxon>
        <taxon>Chelicerata</taxon>
        <taxon>Arachnida</taxon>
        <taxon>Acari</taxon>
        <taxon>Acariformes</taxon>
        <taxon>Sarcoptiformes</taxon>
        <taxon>Astigmata</taxon>
        <taxon>Psoroptidia</taxon>
        <taxon>Analgoidea</taxon>
        <taxon>Pyroglyphidae</taxon>
        <taxon>Dermatophagoidinae</taxon>
        <taxon>Dermatophagoides</taxon>
    </lineage>
</organism>
<comment type="similarity">
    <text evidence="2">Belongs to the ABC transporter superfamily. ABCG family. Eye pigment precursor importer (TC 3.A.1.204) subfamily.</text>
</comment>
<accession>A0A6P6Y0Z4</accession>
<comment type="subcellular location">
    <subcellularLocation>
        <location evidence="1">Membrane</location>
        <topology evidence="1">Multi-pass membrane protein</topology>
    </subcellularLocation>
</comment>
<keyword evidence="7 9" id="KW-1133">Transmembrane helix</keyword>
<dbReference type="GO" id="GO:0005524">
    <property type="term" value="F:ATP binding"/>
    <property type="evidence" value="ECO:0007669"/>
    <property type="project" value="UniProtKB-KW"/>
</dbReference>
<sequence>MDQNLIEMNQKIQISKNDDENFVNLNVNLDQVAELSWHQISVWARTEHRSCFRRRISSTQILDSVSGNVKPGQLLAIMGPSGSGKTTLLNRLTGRNLSQYNYEGIVLINGQHAQIDTIKSISGYVQQGDLFVPMLTVREYLVFMSLVRMDRRKFSDHERKCRIDEIIMELELTNCCDSRIGNRYDDIIGSGISTGECRRLSFAAEMLTNPSLLFCDEPTSGLDSYLAESVIKILKKMSQSGRTIICTIHQPSSEVFILFDKISLLTQGKLAFIGSSGEANEFFQSLGFNCPLNFNPADYYLRQISIIPGSKDECLQRINRICHEFKERNENNELKNGNHLVEESTATDMIIDKQKSKSSSSSSTTIIYKASWFEQFNALLWRSFVSNIREPMITRIKFSQTLTVALLLGIVYWQQKLDQKGIMNINGAIFILIINLTFMNVFSVINTFCSELPIFLREYNNGMYRVDAYFLAKMFSELPYQIIFPTILVSLLYYMIGFYDSFSSFLMFIFISNLIANCGISFGYMISCLSSSTKMAIALSSPLILPLLLFGGFFINNSTIPIYFKLFKYISWFYYGNEALIITQWINIDNITCSTTTTMINETNNNFHHDDGEQRCLTKGISVIEELSFDPNNLFIDILALIILIIVMRFLAYICLSLKSKIR</sequence>
<dbReference type="OrthoDB" id="6716308at2759"/>
<evidence type="ECO:0000256" key="3">
    <source>
        <dbReference type="ARBA" id="ARBA00022448"/>
    </source>
</evidence>
<dbReference type="InterPro" id="IPR027417">
    <property type="entry name" value="P-loop_NTPase"/>
</dbReference>